<feature type="domain" description="N-acetyltransferase" evidence="1">
    <location>
        <begin position="115"/>
        <end position="255"/>
    </location>
</feature>
<proteinExistence type="predicted"/>
<evidence type="ECO:0000259" key="1">
    <source>
        <dbReference type="PROSITE" id="PS51186"/>
    </source>
</evidence>
<accession>A0ABX0XU32</accession>
<sequence length="255" mass="26799">MSALIQAHIRRTAAADRDTEQIGPFLATFSRESGNPFLNYAIPHGGARPTRDDVAALVTAYSRRGLIPRLEYLPKLAPDVEAALLAGGFTVTDRLPLMACADGGVTDQPVPDDIELVTPATDQEFRDMINAQREAFGEAEPTGDADVAGYRRQLAAGGLAVLARHAVTGEPAGGGICTPISDGVGEIGGIAVRAAFRNRGVGAAITAYLTREAHRAGAATAFLTPAGEPQERIYRRVGFDTIDEVVFVSRSVAGS</sequence>
<reference evidence="2 3" key="1">
    <citation type="submission" date="2020-03" db="EMBL/GenBank/DDBJ databases">
        <title>WGS of the type strain of Planosporangium spp.</title>
        <authorList>
            <person name="Thawai C."/>
        </authorList>
    </citation>
    <scope>NUCLEOTIDE SEQUENCE [LARGE SCALE GENOMIC DNA]</scope>
    <source>
        <strain evidence="2 3">TBRC 5610</strain>
    </source>
</reference>
<dbReference type="RefSeq" id="WP_167924366.1">
    <property type="nucleotide sequence ID" value="NZ_JAATVY010000003.1"/>
</dbReference>
<organism evidence="2 3">
    <name type="scientific">Planosporangium thailandense</name>
    <dbReference type="NCBI Taxonomy" id="765197"/>
    <lineage>
        <taxon>Bacteria</taxon>
        <taxon>Bacillati</taxon>
        <taxon>Actinomycetota</taxon>
        <taxon>Actinomycetes</taxon>
        <taxon>Micromonosporales</taxon>
        <taxon>Micromonosporaceae</taxon>
        <taxon>Planosporangium</taxon>
    </lineage>
</organism>
<dbReference type="SUPFAM" id="SSF55729">
    <property type="entry name" value="Acyl-CoA N-acyltransferases (Nat)"/>
    <property type="match status" value="1"/>
</dbReference>
<evidence type="ECO:0000313" key="3">
    <source>
        <dbReference type="Proteomes" id="UP000722989"/>
    </source>
</evidence>
<dbReference type="InterPro" id="IPR000182">
    <property type="entry name" value="GNAT_dom"/>
</dbReference>
<dbReference type="InterPro" id="IPR016181">
    <property type="entry name" value="Acyl_CoA_acyltransferase"/>
</dbReference>
<protein>
    <submittedName>
        <fullName evidence="2">GNAT family N-acetyltransferase</fullName>
    </submittedName>
</protein>
<dbReference type="Pfam" id="PF00583">
    <property type="entry name" value="Acetyltransf_1"/>
    <property type="match status" value="1"/>
</dbReference>
<dbReference type="PROSITE" id="PS51186">
    <property type="entry name" value="GNAT"/>
    <property type="match status" value="1"/>
</dbReference>
<name>A0ABX0XU32_9ACTN</name>
<comment type="caution">
    <text evidence="2">The sequence shown here is derived from an EMBL/GenBank/DDBJ whole genome shotgun (WGS) entry which is preliminary data.</text>
</comment>
<dbReference type="Gene3D" id="3.40.630.30">
    <property type="match status" value="1"/>
</dbReference>
<dbReference type="Proteomes" id="UP000722989">
    <property type="component" value="Unassembled WGS sequence"/>
</dbReference>
<keyword evidence="3" id="KW-1185">Reference proteome</keyword>
<gene>
    <name evidence="2" type="ORF">HC031_07225</name>
</gene>
<dbReference type="EMBL" id="JAATVY010000003">
    <property type="protein sequence ID" value="NJC69512.1"/>
    <property type="molecule type" value="Genomic_DNA"/>
</dbReference>
<dbReference type="CDD" id="cd04301">
    <property type="entry name" value="NAT_SF"/>
    <property type="match status" value="1"/>
</dbReference>
<evidence type="ECO:0000313" key="2">
    <source>
        <dbReference type="EMBL" id="NJC69512.1"/>
    </source>
</evidence>